<dbReference type="PaxDb" id="121845-A0A3Q0JGL9"/>
<dbReference type="InterPro" id="IPR013579">
    <property type="entry name" value="FAST_2"/>
</dbReference>
<organism evidence="2 3">
    <name type="scientific">Diaphorina citri</name>
    <name type="common">Asian citrus psyllid</name>
    <dbReference type="NCBI Taxonomy" id="121845"/>
    <lineage>
        <taxon>Eukaryota</taxon>
        <taxon>Metazoa</taxon>
        <taxon>Ecdysozoa</taxon>
        <taxon>Arthropoda</taxon>
        <taxon>Hexapoda</taxon>
        <taxon>Insecta</taxon>
        <taxon>Pterygota</taxon>
        <taxon>Neoptera</taxon>
        <taxon>Paraneoptera</taxon>
        <taxon>Hemiptera</taxon>
        <taxon>Sternorrhyncha</taxon>
        <taxon>Psylloidea</taxon>
        <taxon>Psyllidae</taxon>
        <taxon>Diaphorininae</taxon>
        <taxon>Diaphorina</taxon>
    </lineage>
</organism>
<accession>A0A3Q0JGL9</accession>
<proteinExistence type="predicted"/>
<evidence type="ECO:0000259" key="1">
    <source>
        <dbReference type="Pfam" id="PF08368"/>
    </source>
</evidence>
<reference evidence="3" key="1">
    <citation type="submission" date="2025-08" db="UniProtKB">
        <authorList>
            <consortium name="RefSeq"/>
        </authorList>
    </citation>
    <scope>IDENTIFICATION</scope>
</reference>
<feature type="domain" description="FAST kinase-like protein subdomain 2" evidence="1">
    <location>
        <begin position="437"/>
        <end position="523"/>
    </location>
</feature>
<evidence type="ECO:0000313" key="3">
    <source>
        <dbReference type="RefSeq" id="XP_026687591.1"/>
    </source>
</evidence>
<evidence type="ECO:0000313" key="2">
    <source>
        <dbReference type="Proteomes" id="UP000079169"/>
    </source>
</evidence>
<dbReference type="RefSeq" id="XP_026687591.1">
    <property type="nucleotide sequence ID" value="XM_026831790.1"/>
</dbReference>
<sequence length="539" mass="62629">MANQFPLPGNPSLLNKLKEPSNLLNTMDTLGTISDLIRFVQTDNSQIHTMFWNRVLVLLQDQPSMGFLIFFSSRYIKRYLFQNNFRNYQFEEFIKKSMWSELDCASPKHLVFYATIILKLSPSYVKTRIPNVLFSKLVDNIDQLCLLSCFVLMDALVVMLNVADSDEILTQLKSCNSVQQVFDIFAANKNSFTSKHLCQAILVLRDIQKVFNKFYLDDFTKNITEQKYETGIGESHHSVFHVFQRELTSHERFKELLSRINEECDNFDIDEAVCTMLYLQYLGVHLKHKTIQRLFAKIPPERMSSRLIYAACRHIIIHSEHYTPAHALLDKCVRYCEDNSDVIIGLVVSYVLYSCYLVSYPLHTQHPKFLDIASRILLRDKDSVKRLVLIRSSLALAYYNSLPHSLTEHIFSLNFLEYLDEEMCTTSSQSLTLKIRNDLMELNRAVCLDYAQFGIPWFHQKYVRQLRISAQQNSSYSKFHNDVRDVLVHYVGDPQLVLTNVTSPYGQKIDFVLCLDKLGNPVPFLILLSYCSPKFRQSA</sequence>
<dbReference type="AlphaFoldDB" id="A0A3Q0JGL9"/>
<protein>
    <submittedName>
        <fullName evidence="3">Uncharacterized protein LOC103520812</fullName>
    </submittedName>
</protein>
<gene>
    <name evidence="3" type="primary">LOC103520812</name>
</gene>
<dbReference type="KEGG" id="dci:103520812"/>
<name>A0A3Q0JGL9_DIACI</name>
<dbReference type="GeneID" id="103520812"/>
<keyword evidence="2" id="KW-1185">Reference proteome</keyword>
<dbReference type="Proteomes" id="UP000079169">
    <property type="component" value="Unplaced"/>
</dbReference>
<dbReference type="STRING" id="121845.A0A3Q0JGL9"/>
<dbReference type="Pfam" id="PF08368">
    <property type="entry name" value="FAST_2"/>
    <property type="match status" value="1"/>
</dbReference>